<gene>
    <name evidence="2" type="ORF">H9853_06190</name>
</gene>
<reference evidence="2" key="2">
    <citation type="submission" date="2021-04" db="EMBL/GenBank/DDBJ databases">
        <authorList>
            <person name="Gilroy R."/>
        </authorList>
    </citation>
    <scope>NUCLEOTIDE SEQUENCE</scope>
    <source>
        <strain evidence="2">1719</strain>
    </source>
</reference>
<reference evidence="2" key="1">
    <citation type="journal article" date="2021" name="PeerJ">
        <title>Extensive microbial diversity within the chicken gut microbiome revealed by metagenomics and culture.</title>
        <authorList>
            <person name="Gilroy R."/>
            <person name="Ravi A."/>
            <person name="Getino M."/>
            <person name="Pursley I."/>
            <person name="Horton D.L."/>
            <person name="Alikhan N.F."/>
            <person name="Baker D."/>
            <person name="Gharbi K."/>
            <person name="Hall N."/>
            <person name="Watson M."/>
            <person name="Adriaenssens E.M."/>
            <person name="Foster-Nyarko E."/>
            <person name="Jarju S."/>
            <person name="Secka A."/>
            <person name="Antonio M."/>
            <person name="Oren A."/>
            <person name="Chaudhuri R.R."/>
            <person name="La Ragione R."/>
            <person name="Hildebrand F."/>
            <person name="Pallen M.J."/>
        </authorList>
    </citation>
    <scope>NUCLEOTIDE SEQUENCE</scope>
    <source>
        <strain evidence="2">1719</strain>
    </source>
</reference>
<feature type="compositionally biased region" description="Basic and acidic residues" evidence="1">
    <location>
        <begin position="39"/>
        <end position="52"/>
    </location>
</feature>
<accession>A0A9D2AZ77</accession>
<evidence type="ECO:0000313" key="3">
    <source>
        <dbReference type="Proteomes" id="UP000824156"/>
    </source>
</evidence>
<comment type="caution">
    <text evidence="2">The sequence shown here is derived from an EMBL/GenBank/DDBJ whole genome shotgun (WGS) entry which is preliminary data.</text>
</comment>
<dbReference type="Proteomes" id="UP000824156">
    <property type="component" value="Unassembled WGS sequence"/>
</dbReference>
<dbReference type="AlphaFoldDB" id="A0A9D2AZ77"/>
<evidence type="ECO:0000256" key="1">
    <source>
        <dbReference type="SAM" id="MobiDB-lite"/>
    </source>
</evidence>
<protein>
    <submittedName>
        <fullName evidence="2">Uncharacterized protein</fullName>
    </submittedName>
</protein>
<dbReference type="EMBL" id="DXEZ01000168">
    <property type="protein sequence ID" value="HIX54596.1"/>
    <property type="molecule type" value="Genomic_DNA"/>
</dbReference>
<feature type="region of interest" description="Disordered" evidence="1">
    <location>
        <begin position="1"/>
        <end position="65"/>
    </location>
</feature>
<sequence length="65" mass="7012">MLPDVCSSAPAANKDQAQVTPPKGLTPRFKSSNAPASVNKEEEIKSDEKEVKAALPKGFTPRFKK</sequence>
<organism evidence="2 3">
    <name type="scientific">Candidatus Sphingobacterium stercoripullorum</name>
    <dbReference type="NCBI Taxonomy" id="2838759"/>
    <lineage>
        <taxon>Bacteria</taxon>
        <taxon>Pseudomonadati</taxon>
        <taxon>Bacteroidota</taxon>
        <taxon>Sphingobacteriia</taxon>
        <taxon>Sphingobacteriales</taxon>
        <taxon>Sphingobacteriaceae</taxon>
        <taxon>Sphingobacterium</taxon>
    </lineage>
</organism>
<name>A0A9D2AZ77_9SPHI</name>
<proteinExistence type="predicted"/>
<evidence type="ECO:0000313" key="2">
    <source>
        <dbReference type="EMBL" id="HIX54596.1"/>
    </source>
</evidence>